<dbReference type="SUPFAM" id="SSF48452">
    <property type="entry name" value="TPR-like"/>
    <property type="match status" value="1"/>
</dbReference>
<evidence type="ECO:0000313" key="6">
    <source>
        <dbReference type="Proteomes" id="UP000613030"/>
    </source>
</evidence>
<comment type="caution">
    <text evidence="5">The sequence shown here is derived from an EMBL/GenBank/DDBJ whole genome shotgun (WGS) entry which is preliminary data.</text>
</comment>
<dbReference type="Proteomes" id="UP000613030">
    <property type="component" value="Unassembled WGS sequence"/>
</dbReference>
<evidence type="ECO:0000256" key="4">
    <source>
        <dbReference type="SAM" id="Phobius"/>
    </source>
</evidence>
<keyword evidence="4" id="KW-1133">Transmembrane helix</keyword>
<proteinExistence type="predicted"/>
<dbReference type="InterPro" id="IPR011990">
    <property type="entry name" value="TPR-like_helical_dom_sf"/>
</dbReference>
<accession>A0ABS1KSG9</accession>
<evidence type="ECO:0000256" key="1">
    <source>
        <dbReference type="ARBA" id="ARBA00022737"/>
    </source>
</evidence>
<dbReference type="InterPro" id="IPR013105">
    <property type="entry name" value="TPR_2"/>
</dbReference>
<dbReference type="PROSITE" id="PS50293">
    <property type="entry name" value="TPR_REGION"/>
    <property type="match status" value="1"/>
</dbReference>
<keyword evidence="2 3" id="KW-0802">TPR repeat</keyword>
<keyword evidence="1" id="KW-0677">Repeat</keyword>
<dbReference type="Pfam" id="PF13174">
    <property type="entry name" value="TPR_6"/>
    <property type="match status" value="2"/>
</dbReference>
<keyword evidence="4" id="KW-0472">Membrane</keyword>
<dbReference type="RefSeq" id="WP_202010546.1">
    <property type="nucleotide sequence ID" value="NZ_JAERRB010000004.1"/>
</dbReference>
<dbReference type="Gene3D" id="1.25.40.10">
    <property type="entry name" value="Tetratricopeptide repeat domain"/>
    <property type="match status" value="1"/>
</dbReference>
<evidence type="ECO:0000256" key="3">
    <source>
        <dbReference type="PROSITE-ProRule" id="PRU00339"/>
    </source>
</evidence>
<dbReference type="Pfam" id="PF07719">
    <property type="entry name" value="TPR_2"/>
    <property type="match status" value="1"/>
</dbReference>
<dbReference type="PROSITE" id="PS50005">
    <property type="entry name" value="TPR"/>
    <property type="match status" value="1"/>
</dbReference>
<evidence type="ECO:0000256" key="2">
    <source>
        <dbReference type="ARBA" id="ARBA00022803"/>
    </source>
</evidence>
<keyword evidence="4" id="KW-0812">Transmembrane</keyword>
<keyword evidence="6" id="KW-1185">Reference proteome</keyword>
<feature type="repeat" description="TPR" evidence="3">
    <location>
        <begin position="142"/>
        <end position="175"/>
    </location>
</feature>
<dbReference type="InterPro" id="IPR019734">
    <property type="entry name" value="TPR_rpt"/>
</dbReference>
<name>A0ABS1KSG9_9BACT</name>
<gene>
    <name evidence="5" type="ORF">JI741_14180</name>
</gene>
<evidence type="ECO:0000313" key="5">
    <source>
        <dbReference type="EMBL" id="MBL0742374.1"/>
    </source>
</evidence>
<organism evidence="5 6">
    <name type="scientific">Chryseolinea lacunae</name>
    <dbReference type="NCBI Taxonomy" id="2801331"/>
    <lineage>
        <taxon>Bacteria</taxon>
        <taxon>Pseudomonadati</taxon>
        <taxon>Bacteroidota</taxon>
        <taxon>Cytophagia</taxon>
        <taxon>Cytophagales</taxon>
        <taxon>Fulvivirgaceae</taxon>
        <taxon>Chryseolinea</taxon>
    </lineage>
</organism>
<feature type="transmembrane region" description="Helical" evidence="4">
    <location>
        <begin position="36"/>
        <end position="56"/>
    </location>
</feature>
<reference evidence="5 6" key="1">
    <citation type="submission" date="2021-01" db="EMBL/GenBank/DDBJ databases">
        <title>Chryseolinea sp. Jin1 Genome sequencing and assembly.</title>
        <authorList>
            <person name="Kim I."/>
        </authorList>
    </citation>
    <scope>NUCLEOTIDE SEQUENCE [LARGE SCALE GENOMIC DNA]</scope>
    <source>
        <strain evidence="5 6">Jin1</strain>
    </source>
</reference>
<dbReference type="EMBL" id="JAERRB010000004">
    <property type="protein sequence ID" value="MBL0742374.1"/>
    <property type="molecule type" value="Genomic_DNA"/>
</dbReference>
<sequence length="229" mass="26144">MAKKEEHKHELLENPEAIKDRLVGAETWVESNPKTVIGIAAVILLAVGGYFGFHYYKSTQDVIAQKEMFPAVYYFEADSLNKALNGDGNSLGFLAIIEDYGITDAAKLANYYAGVSYLKQGKYELARLYLEDFSSNDLLVQARAYSLVGDSYMEEKKYEDAAKYYSKAANYKPNKFFSPTYLMKEALAYELLNQNDKAKETYEKVITQYWDSSEYQNARKFKARLESNS</sequence>
<protein>
    <submittedName>
        <fullName evidence="5">Tetratricopeptide repeat protein</fullName>
    </submittedName>
</protein>
<dbReference type="SMART" id="SM00028">
    <property type="entry name" value="TPR"/>
    <property type="match status" value="2"/>
</dbReference>